<gene>
    <name evidence="2" type="ORF">BKA19_1832</name>
</gene>
<evidence type="ECO:0000313" key="2">
    <source>
        <dbReference type="EMBL" id="RZU32142.1"/>
    </source>
</evidence>
<accession>A0A4Q7Y5F2</accession>
<feature type="domain" description="SnoaL-like" evidence="1">
    <location>
        <begin position="19"/>
        <end position="91"/>
    </location>
</feature>
<dbReference type="InterPro" id="IPR032710">
    <property type="entry name" value="NTF2-like_dom_sf"/>
</dbReference>
<dbReference type="SUPFAM" id="SSF54427">
    <property type="entry name" value="NTF2-like"/>
    <property type="match status" value="1"/>
</dbReference>
<proteinExistence type="predicted"/>
<dbReference type="AlphaFoldDB" id="A0A4Q7Y5F2"/>
<dbReference type="Pfam" id="PF12680">
    <property type="entry name" value="SnoaL_2"/>
    <property type="match status" value="1"/>
</dbReference>
<dbReference type="InterPro" id="IPR037401">
    <property type="entry name" value="SnoaL-like"/>
</dbReference>
<keyword evidence="3" id="KW-1185">Reference proteome</keyword>
<protein>
    <submittedName>
        <fullName evidence="2">SnoaL-like protein</fullName>
    </submittedName>
</protein>
<dbReference type="Proteomes" id="UP000292507">
    <property type="component" value="Unassembled WGS sequence"/>
</dbReference>
<sequence>MTTPTTIQPSLLPAPILGFLAAHTARVADTAVAAFTPDAVVTDEGRTFRGTEQILGFLRHSGTEFDYTTELTGAQRVDDGHWVAVNRLEGNFPGGVVDLAYRFTMDGELVAELDIAPV</sequence>
<reference evidence="2 3" key="1">
    <citation type="submission" date="2019-02" db="EMBL/GenBank/DDBJ databases">
        <title>Sequencing the genomes of 1000 actinobacteria strains.</title>
        <authorList>
            <person name="Klenk H.-P."/>
        </authorList>
    </citation>
    <scope>NUCLEOTIDE SEQUENCE [LARGE SCALE GENOMIC DNA]</scope>
    <source>
        <strain evidence="2 3">DSM 44509</strain>
    </source>
</reference>
<evidence type="ECO:0000259" key="1">
    <source>
        <dbReference type="Pfam" id="PF12680"/>
    </source>
</evidence>
<dbReference type="OrthoDB" id="8684708at2"/>
<organism evidence="2 3">
    <name type="scientific">Blastococcus saxobsidens</name>
    <dbReference type="NCBI Taxonomy" id="138336"/>
    <lineage>
        <taxon>Bacteria</taxon>
        <taxon>Bacillati</taxon>
        <taxon>Actinomycetota</taxon>
        <taxon>Actinomycetes</taxon>
        <taxon>Geodermatophilales</taxon>
        <taxon>Geodermatophilaceae</taxon>
        <taxon>Blastococcus</taxon>
    </lineage>
</organism>
<dbReference type="EMBL" id="SHKV01000001">
    <property type="protein sequence ID" value="RZU32142.1"/>
    <property type="molecule type" value="Genomic_DNA"/>
</dbReference>
<dbReference type="Gene3D" id="3.10.450.50">
    <property type="match status" value="1"/>
</dbReference>
<name>A0A4Q7Y5F2_9ACTN</name>
<dbReference type="RefSeq" id="WP_104529030.1">
    <property type="nucleotide sequence ID" value="NZ_POQT01000021.1"/>
</dbReference>
<evidence type="ECO:0000313" key="3">
    <source>
        <dbReference type="Proteomes" id="UP000292507"/>
    </source>
</evidence>
<comment type="caution">
    <text evidence="2">The sequence shown here is derived from an EMBL/GenBank/DDBJ whole genome shotgun (WGS) entry which is preliminary data.</text>
</comment>